<dbReference type="CDD" id="cd02440">
    <property type="entry name" value="AdoMet_MTases"/>
    <property type="match status" value="1"/>
</dbReference>
<reference evidence="5 6" key="1">
    <citation type="submission" date="2024-02" db="EMBL/GenBank/DDBJ databases">
        <title>First draft genome assembly of two strains of Seiridium cardinale.</title>
        <authorList>
            <person name="Emiliani G."/>
            <person name="Scali E."/>
        </authorList>
    </citation>
    <scope>NUCLEOTIDE SEQUENCE [LARGE SCALE GENOMIC DNA]</scope>
    <source>
        <strain evidence="5 6">BM-138-000479</strain>
    </source>
</reference>
<protein>
    <submittedName>
        <fullName evidence="5">Methyltransferase domain-containing protein</fullName>
    </submittedName>
</protein>
<dbReference type="Gene3D" id="3.40.50.150">
    <property type="entry name" value="Vaccinia Virus protein VP39"/>
    <property type="match status" value="1"/>
</dbReference>
<dbReference type="SUPFAM" id="SSF53335">
    <property type="entry name" value="S-adenosyl-L-methionine-dependent methyltransferases"/>
    <property type="match status" value="1"/>
</dbReference>
<comment type="similarity">
    <text evidence="1">Belongs to the methyltransferase superfamily.</text>
</comment>
<dbReference type="Pfam" id="PF08241">
    <property type="entry name" value="Methyltransf_11"/>
    <property type="match status" value="1"/>
</dbReference>
<evidence type="ECO:0000256" key="1">
    <source>
        <dbReference type="ARBA" id="ARBA00008361"/>
    </source>
</evidence>
<dbReference type="PANTHER" id="PTHR44942">
    <property type="entry name" value="METHYLTRANSF_11 DOMAIN-CONTAINING PROTEIN"/>
    <property type="match status" value="1"/>
</dbReference>
<accession>A0ABR2XXT1</accession>
<dbReference type="PANTHER" id="PTHR44942:SF4">
    <property type="entry name" value="METHYLTRANSFERASE TYPE 11 DOMAIN-CONTAINING PROTEIN"/>
    <property type="match status" value="1"/>
</dbReference>
<keyword evidence="2 5" id="KW-0489">Methyltransferase</keyword>
<sequence length="315" mass="35685">MWGSTTDNFTARFRPRLARRRTSFSAKSYAAFRPSYPPILFRTVLGFHQLPTPAGTLLDLGCGHGLIARDLSPHSKSVTAIDPSAGMVAQAKKMTEDPKITFRQGAAEDLKFVPDASVDLAVVGQAAHWFDYSKVWPNLARVVKPGGTMAFWGYKDNVLLDYEEATKIMEHFVYGFGEVAPGMEGMGKYWEQPGRNILRDLLRSVVPPENDWKDVERLEHEPGQRNQEEKVAWLTKKMKLGEVEAYTRTFSCYNGWRDAYPEKKSRAAGGEGDIVDVMWDHMVDAVPEWKAMGEKWKDADVVSDWGTYILMARRR</sequence>
<dbReference type="GO" id="GO:0008168">
    <property type="term" value="F:methyltransferase activity"/>
    <property type="evidence" value="ECO:0007669"/>
    <property type="project" value="UniProtKB-KW"/>
</dbReference>
<dbReference type="EMBL" id="JARVKM010000015">
    <property type="protein sequence ID" value="KAK9778581.1"/>
    <property type="molecule type" value="Genomic_DNA"/>
</dbReference>
<dbReference type="InterPro" id="IPR051052">
    <property type="entry name" value="Diverse_substrate_MTase"/>
</dbReference>
<evidence type="ECO:0000313" key="6">
    <source>
        <dbReference type="Proteomes" id="UP001465668"/>
    </source>
</evidence>
<dbReference type="InterPro" id="IPR013216">
    <property type="entry name" value="Methyltransf_11"/>
</dbReference>
<feature type="domain" description="Methyltransferase type 11" evidence="4">
    <location>
        <begin position="58"/>
        <end position="151"/>
    </location>
</feature>
<organism evidence="5 6">
    <name type="scientific">Seiridium cardinale</name>
    <dbReference type="NCBI Taxonomy" id="138064"/>
    <lineage>
        <taxon>Eukaryota</taxon>
        <taxon>Fungi</taxon>
        <taxon>Dikarya</taxon>
        <taxon>Ascomycota</taxon>
        <taxon>Pezizomycotina</taxon>
        <taxon>Sordariomycetes</taxon>
        <taxon>Xylariomycetidae</taxon>
        <taxon>Amphisphaeriales</taxon>
        <taxon>Sporocadaceae</taxon>
        <taxon>Seiridium</taxon>
    </lineage>
</organism>
<evidence type="ECO:0000256" key="2">
    <source>
        <dbReference type="ARBA" id="ARBA00022603"/>
    </source>
</evidence>
<comment type="caution">
    <text evidence="5">The sequence shown here is derived from an EMBL/GenBank/DDBJ whole genome shotgun (WGS) entry which is preliminary data.</text>
</comment>
<gene>
    <name evidence="5" type="ORF">SCAR479_04603</name>
</gene>
<dbReference type="InterPro" id="IPR029063">
    <property type="entry name" value="SAM-dependent_MTases_sf"/>
</dbReference>
<dbReference type="GO" id="GO:0032259">
    <property type="term" value="P:methylation"/>
    <property type="evidence" value="ECO:0007669"/>
    <property type="project" value="UniProtKB-KW"/>
</dbReference>
<evidence type="ECO:0000313" key="5">
    <source>
        <dbReference type="EMBL" id="KAK9778581.1"/>
    </source>
</evidence>
<name>A0ABR2XXT1_9PEZI</name>
<dbReference type="Proteomes" id="UP001465668">
    <property type="component" value="Unassembled WGS sequence"/>
</dbReference>
<keyword evidence="6" id="KW-1185">Reference proteome</keyword>
<evidence type="ECO:0000256" key="3">
    <source>
        <dbReference type="ARBA" id="ARBA00022679"/>
    </source>
</evidence>
<keyword evidence="3" id="KW-0808">Transferase</keyword>
<evidence type="ECO:0000259" key="4">
    <source>
        <dbReference type="Pfam" id="PF08241"/>
    </source>
</evidence>
<proteinExistence type="inferred from homology"/>